<evidence type="ECO:0000313" key="10">
    <source>
        <dbReference type="EMBL" id="PZQ48341.1"/>
    </source>
</evidence>
<keyword evidence="4 7" id="KW-0238">DNA-binding</keyword>
<feature type="domain" description="Response regulatory" evidence="8">
    <location>
        <begin position="45"/>
        <end position="158"/>
    </location>
</feature>
<accession>A0A2W5N4A6</accession>
<dbReference type="GO" id="GO:0032993">
    <property type="term" value="C:protein-DNA complex"/>
    <property type="evidence" value="ECO:0007669"/>
    <property type="project" value="TreeGrafter"/>
</dbReference>
<dbReference type="AlphaFoldDB" id="A0A2W5N4A6"/>
<dbReference type="Pfam" id="PF00072">
    <property type="entry name" value="Response_reg"/>
    <property type="match status" value="1"/>
</dbReference>
<sequence>MSARRVGVFVIADIGGSLSRASRQSRAGPDRQAVLPRGAEVTMAELILLDDDPALRTMLWDYFATGPHRLRAAADPAAFAELLAAGPADLALIDRGLPGEDGLAIARRLRAERPALGLVMLTGAGEVAARIEGLAVADDYVPKPFSLPELRARIEAVLRRRAKGLAFGPLTVDLVAWQVTGPDGPVGLTPGEVDLVAAFATHPDTPLSRDDILRLAPARDDPTDRSVDSRLSRLRRKLEAFGAGDLIRTLRGAGYLYHTRG</sequence>
<dbReference type="CDD" id="cd00383">
    <property type="entry name" value="trans_reg_C"/>
    <property type="match status" value="1"/>
</dbReference>
<comment type="caution">
    <text evidence="10">The sequence shown here is derived from an EMBL/GenBank/DDBJ whole genome shotgun (WGS) entry which is preliminary data.</text>
</comment>
<dbReference type="PANTHER" id="PTHR48111">
    <property type="entry name" value="REGULATOR OF RPOS"/>
    <property type="match status" value="1"/>
</dbReference>
<evidence type="ECO:0000256" key="3">
    <source>
        <dbReference type="ARBA" id="ARBA00023015"/>
    </source>
</evidence>
<keyword evidence="2" id="KW-0902">Two-component regulatory system</keyword>
<dbReference type="InterPro" id="IPR036388">
    <property type="entry name" value="WH-like_DNA-bd_sf"/>
</dbReference>
<dbReference type="InterPro" id="IPR001789">
    <property type="entry name" value="Sig_transdc_resp-reg_receiver"/>
</dbReference>
<evidence type="ECO:0000256" key="7">
    <source>
        <dbReference type="PROSITE-ProRule" id="PRU01091"/>
    </source>
</evidence>
<protein>
    <submittedName>
        <fullName evidence="10">DNA-binding response regulator</fullName>
    </submittedName>
</protein>
<organism evidence="10 11">
    <name type="scientific">Rhodovulum sulfidophilum</name>
    <name type="common">Rhodobacter sulfidophilus</name>
    <dbReference type="NCBI Taxonomy" id="35806"/>
    <lineage>
        <taxon>Bacteria</taxon>
        <taxon>Pseudomonadati</taxon>
        <taxon>Pseudomonadota</taxon>
        <taxon>Alphaproteobacteria</taxon>
        <taxon>Rhodobacterales</taxon>
        <taxon>Paracoccaceae</taxon>
        <taxon>Rhodovulum</taxon>
    </lineage>
</organism>
<dbReference type="SUPFAM" id="SSF52172">
    <property type="entry name" value="CheY-like"/>
    <property type="match status" value="1"/>
</dbReference>
<dbReference type="GO" id="GO:0000156">
    <property type="term" value="F:phosphorelay response regulator activity"/>
    <property type="evidence" value="ECO:0007669"/>
    <property type="project" value="TreeGrafter"/>
</dbReference>
<dbReference type="GO" id="GO:0005829">
    <property type="term" value="C:cytosol"/>
    <property type="evidence" value="ECO:0007669"/>
    <property type="project" value="TreeGrafter"/>
</dbReference>
<dbReference type="InterPro" id="IPR001867">
    <property type="entry name" value="OmpR/PhoB-type_DNA-bd"/>
</dbReference>
<evidence type="ECO:0000256" key="1">
    <source>
        <dbReference type="ARBA" id="ARBA00022553"/>
    </source>
</evidence>
<evidence type="ECO:0000313" key="11">
    <source>
        <dbReference type="Proteomes" id="UP000249185"/>
    </source>
</evidence>
<dbReference type="InterPro" id="IPR039420">
    <property type="entry name" value="WalR-like"/>
</dbReference>
<evidence type="ECO:0000259" key="9">
    <source>
        <dbReference type="PROSITE" id="PS51755"/>
    </source>
</evidence>
<dbReference type="SMART" id="SM00862">
    <property type="entry name" value="Trans_reg_C"/>
    <property type="match status" value="1"/>
</dbReference>
<dbReference type="Pfam" id="PF00486">
    <property type="entry name" value="Trans_reg_C"/>
    <property type="match status" value="1"/>
</dbReference>
<name>A0A2W5N4A6_RHOSU</name>
<dbReference type="InterPro" id="IPR011006">
    <property type="entry name" value="CheY-like_superfamily"/>
</dbReference>
<evidence type="ECO:0000256" key="2">
    <source>
        <dbReference type="ARBA" id="ARBA00023012"/>
    </source>
</evidence>
<feature type="modified residue" description="4-aspartylphosphate" evidence="6">
    <location>
        <position position="94"/>
    </location>
</feature>
<feature type="DNA-binding region" description="OmpR/PhoB-type" evidence="7">
    <location>
        <begin position="162"/>
        <end position="259"/>
    </location>
</feature>
<keyword evidence="3" id="KW-0805">Transcription regulation</keyword>
<dbReference type="PANTHER" id="PTHR48111:SF4">
    <property type="entry name" value="DNA-BINDING DUAL TRANSCRIPTIONAL REGULATOR OMPR"/>
    <property type="match status" value="1"/>
</dbReference>
<gene>
    <name evidence="10" type="ORF">DI556_14420</name>
</gene>
<keyword evidence="5" id="KW-0804">Transcription</keyword>
<evidence type="ECO:0000256" key="6">
    <source>
        <dbReference type="PROSITE-ProRule" id="PRU00169"/>
    </source>
</evidence>
<proteinExistence type="predicted"/>
<dbReference type="SUPFAM" id="SSF46894">
    <property type="entry name" value="C-terminal effector domain of the bipartite response regulators"/>
    <property type="match status" value="1"/>
</dbReference>
<reference evidence="10 11" key="1">
    <citation type="submission" date="2017-08" db="EMBL/GenBank/DDBJ databases">
        <title>Infants hospitalized years apart are colonized by the same room-sourced microbial strains.</title>
        <authorList>
            <person name="Brooks B."/>
            <person name="Olm M.R."/>
            <person name="Firek B.A."/>
            <person name="Baker R."/>
            <person name="Thomas B.C."/>
            <person name="Morowitz M.J."/>
            <person name="Banfield J.F."/>
        </authorList>
    </citation>
    <scope>NUCLEOTIDE SEQUENCE [LARGE SCALE GENOMIC DNA]</scope>
    <source>
        <strain evidence="10">S2_005_002_R2_34</strain>
    </source>
</reference>
<dbReference type="InterPro" id="IPR016032">
    <property type="entry name" value="Sig_transdc_resp-reg_C-effctor"/>
</dbReference>
<evidence type="ECO:0000256" key="5">
    <source>
        <dbReference type="ARBA" id="ARBA00023163"/>
    </source>
</evidence>
<dbReference type="EMBL" id="QFPW01000012">
    <property type="protein sequence ID" value="PZQ48341.1"/>
    <property type="molecule type" value="Genomic_DNA"/>
</dbReference>
<dbReference type="Proteomes" id="UP000249185">
    <property type="component" value="Unassembled WGS sequence"/>
</dbReference>
<dbReference type="GO" id="GO:0006355">
    <property type="term" value="P:regulation of DNA-templated transcription"/>
    <property type="evidence" value="ECO:0007669"/>
    <property type="project" value="InterPro"/>
</dbReference>
<dbReference type="SMART" id="SM00448">
    <property type="entry name" value="REC"/>
    <property type="match status" value="1"/>
</dbReference>
<dbReference type="Gene3D" id="3.40.50.2300">
    <property type="match status" value="1"/>
</dbReference>
<dbReference type="PROSITE" id="PS51755">
    <property type="entry name" value="OMPR_PHOB"/>
    <property type="match status" value="1"/>
</dbReference>
<dbReference type="GO" id="GO:0000976">
    <property type="term" value="F:transcription cis-regulatory region binding"/>
    <property type="evidence" value="ECO:0007669"/>
    <property type="project" value="TreeGrafter"/>
</dbReference>
<dbReference type="Gene3D" id="1.10.10.10">
    <property type="entry name" value="Winged helix-like DNA-binding domain superfamily/Winged helix DNA-binding domain"/>
    <property type="match status" value="1"/>
</dbReference>
<dbReference type="Gene3D" id="6.10.250.690">
    <property type="match status" value="1"/>
</dbReference>
<feature type="domain" description="OmpR/PhoB-type" evidence="9">
    <location>
        <begin position="162"/>
        <end position="259"/>
    </location>
</feature>
<dbReference type="PROSITE" id="PS50110">
    <property type="entry name" value="RESPONSE_REGULATORY"/>
    <property type="match status" value="1"/>
</dbReference>
<keyword evidence="1 6" id="KW-0597">Phosphoprotein</keyword>
<evidence type="ECO:0000259" key="8">
    <source>
        <dbReference type="PROSITE" id="PS50110"/>
    </source>
</evidence>
<evidence type="ECO:0000256" key="4">
    <source>
        <dbReference type="ARBA" id="ARBA00023125"/>
    </source>
</evidence>